<proteinExistence type="predicted"/>
<evidence type="ECO:0000256" key="5">
    <source>
        <dbReference type="ARBA" id="ARBA00043266"/>
    </source>
</evidence>
<dbReference type="PANTHER" id="PTHR19367">
    <property type="entry name" value="T-CELL RECEPTOR ALPHA CHAIN V REGION"/>
    <property type="match status" value="1"/>
</dbReference>
<dbReference type="PANTHER" id="PTHR19367:SF18">
    <property type="entry name" value="T CELL RECEPTOR ALPHA VARIABLE 16"/>
    <property type="match status" value="1"/>
</dbReference>
<dbReference type="GO" id="GO:0002250">
    <property type="term" value="P:adaptive immune response"/>
    <property type="evidence" value="ECO:0007669"/>
    <property type="project" value="UniProtKB-KW"/>
</dbReference>
<keyword evidence="9" id="KW-1185">Reference proteome</keyword>
<evidence type="ECO:0000256" key="2">
    <source>
        <dbReference type="ARBA" id="ARBA00023130"/>
    </source>
</evidence>
<dbReference type="Proteomes" id="UP000265100">
    <property type="component" value="Chromosome 18"/>
</dbReference>
<reference evidence="8" key="1">
    <citation type="submission" date="2018-05" db="EMBL/GenBank/DDBJ databases">
        <authorList>
            <person name="Datahose"/>
        </authorList>
    </citation>
    <scope>NUCLEOTIDE SEQUENCE</scope>
</reference>
<evidence type="ECO:0000256" key="3">
    <source>
        <dbReference type="ARBA" id="ARBA00023170"/>
    </source>
</evidence>
<evidence type="ECO:0000313" key="9">
    <source>
        <dbReference type="Proteomes" id="UP000265100"/>
    </source>
</evidence>
<keyword evidence="5" id="KW-0391">Immunity</keyword>
<dbReference type="GeneTree" id="ENSGT01150000287077"/>
<protein>
    <recommendedName>
        <fullName evidence="7">Ig-like domain-containing protein</fullName>
    </recommendedName>
</protein>
<keyword evidence="3" id="KW-0675">Receptor</keyword>
<dbReference type="SMART" id="SM00406">
    <property type="entry name" value="IGv"/>
    <property type="match status" value="1"/>
</dbReference>
<dbReference type="InterPro" id="IPR036179">
    <property type="entry name" value="Ig-like_dom_sf"/>
</dbReference>
<reference evidence="8" key="3">
    <citation type="submission" date="2025-09" db="UniProtKB">
        <authorList>
            <consortium name="Ensembl"/>
        </authorList>
    </citation>
    <scope>IDENTIFICATION</scope>
</reference>
<keyword evidence="5" id="KW-1279">T cell receptor</keyword>
<dbReference type="InterPro" id="IPR013106">
    <property type="entry name" value="Ig_V-set"/>
</dbReference>
<name>A0A3P8QND0_ASTCA</name>
<dbReference type="PROSITE" id="PS50835">
    <property type="entry name" value="IG_LIKE"/>
    <property type="match status" value="1"/>
</dbReference>
<keyword evidence="2" id="KW-1064">Adaptive immunity</keyword>
<evidence type="ECO:0000259" key="7">
    <source>
        <dbReference type="PROSITE" id="PS50835"/>
    </source>
</evidence>
<keyword evidence="4" id="KW-0393">Immunoglobulin domain</keyword>
<sequence length="156" mass="17245">MTPLFISVLLAAMCLGMNTTLAQKDNVLQAKGEETAAAGGTVTLGCQYNTSANYFFWYRQHPGKPPEFLISHSPSGSVGEEKIRGLKIHVEGKEIKMSISSAAVSDSAVYYCALPSRSSLRRDTETKIPAKWRCYSLSTDISECRRHNNENRCYVS</sequence>
<organism evidence="8 9">
    <name type="scientific">Astatotilapia calliptera</name>
    <name type="common">Eastern happy</name>
    <name type="synonym">Chromis callipterus</name>
    <dbReference type="NCBI Taxonomy" id="8154"/>
    <lineage>
        <taxon>Eukaryota</taxon>
        <taxon>Metazoa</taxon>
        <taxon>Chordata</taxon>
        <taxon>Craniata</taxon>
        <taxon>Vertebrata</taxon>
        <taxon>Euteleostomi</taxon>
        <taxon>Actinopterygii</taxon>
        <taxon>Neopterygii</taxon>
        <taxon>Teleostei</taxon>
        <taxon>Neoteleostei</taxon>
        <taxon>Acanthomorphata</taxon>
        <taxon>Ovalentaria</taxon>
        <taxon>Cichlomorphae</taxon>
        <taxon>Cichliformes</taxon>
        <taxon>Cichlidae</taxon>
        <taxon>African cichlids</taxon>
        <taxon>Pseudocrenilabrinae</taxon>
        <taxon>Haplochromini</taxon>
        <taxon>Astatotilapia</taxon>
    </lineage>
</organism>
<feature type="domain" description="Ig-like" evidence="7">
    <location>
        <begin position="3"/>
        <end position="129"/>
    </location>
</feature>
<feature type="signal peptide" evidence="6">
    <location>
        <begin position="1"/>
        <end position="22"/>
    </location>
</feature>
<evidence type="ECO:0000256" key="1">
    <source>
        <dbReference type="ARBA" id="ARBA00022729"/>
    </source>
</evidence>
<dbReference type="InterPro" id="IPR051287">
    <property type="entry name" value="TCR_variable_region"/>
</dbReference>
<dbReference type="InterPro" id="IPR013783">
    <property type="entry name" value="Ig-like_fold"/>
</dbReference>
<dbReference type="AlphaFoldDB" id="A0A3P8QND0"/>
<dbReference type="STRING" id="8154.ENSACLP00000030484"/>
<dbReference type="SUPFAM" id="SSF48726">
    <property type="entry name" value="Immunoglobulin"/>
    <property type="match status" value="1"/>
</dbReference>
<dbReference type="GO" id="GO:0042101">
    <property type="term" value="C:T cell receptor complex"/>
    <property type="evidence" value="ECO:0007669"/>
    <property type="project" value="UniProtKB-KW"/>
</dbReference>
<dbReference type="Pfam" id="PF07686">
    <property type="entry name" value="V-set"/>
    <property type="match status" value="1"/>
</dbReference>
<evidence type="ECO:0000256" key="6">
    <source>
        <dbReference type="SAM" id="SignalP"/>
    </source>
</evidence>
<dbReference type="Gene3D" id="2.60.40.10">
    <property type="entry name" value="Immunoglobulins"/>
    <property type="match status" value="1"/>
</dbReference>
<dbReference type="Ensembl" id="ENSACLT00000031197.2">
    <property type="protein sequence ID" value="ENSACLP00000030484.2"/>
    <property type="gene ID" value="ENSACLG00000020642.2"/>
</dbReference>
<dbReference type="Bgee" id="ENSACLG00000020642">
    <property type="expression patterns" value="Expressed in ovary"/>
</dbReference>
<feature type="chain" id="PRO_5044342974" description="Ig-like domain-containing protein" evidence="6">
    <location>
        <begin position="23"/>
        <end position="156"/>
    </location>
</feature>
<dbReference type="SMART" id="SM00409">
    <property type="entry name" value="IG"/>
    <property type="match status" value="1"/>
</dbReference>
<evidence type="ECO:0000313" key="8">
    <source>
        <dbReference type="Ensembl" id="ENSACLP00000030484.2"/>
    </source>
</evidence>
<keyword evidence="1 6" id="KW-0732">Signal</keyword>
<dbReference type="InterPro" id="IPR007110">
    <property type="entry name" value="Ig-like_dom"/>
</dbReference>
<reference evidence="8" key="2">
    <citation type="submission" date="2025-08" db="UniProtKB">
        <authorList>
            <consortium name="Ensembl"/>
        </authorList>
    </citation>
    <scope>IDENTIFICATION</scope>
</reference>
<accession>A0A3P8QND0</accession>
<evidence type="ECO:0000256" key="4">
    <source>
        <dbReference type="ARBA" id="ARBA00023319"/>
    </source>
</evidence>
<dbReference type="InterPro" id="IPR003599">
    <property type="entry name" value="Ig_sub"/>
</dbReference>